<dbReference type="RefSeq" id="XP_002477874.1">
    <property type="nucleotide sequence ID" value="XM_002477829.1"/>
</dbReference>
<evidence type="ECO:0000313" key="2">
    <source>
        <dbReference type="Proteomes" id="UP000001745"/>
    </source>
</evidence>
<evidence type="ECO:0000313" key="1">
    <source>
        <dbReference type="EMBL" id="EED20911.1"/>
    </source>
</evidence>
<gene>
    <name evidence="1" type="ORF">TSTA_081440</name>
</gene>
<keyword evidence="2" id="KW-1185">Reference proteome</keyword>
<sequence>MIKEQRERSEESEYLLLAAYANELEWTAGKSGAESRYTRNVIIHGGDIKYAIRAIEFLEELGELQPIIATVPEEIVDVLNKRGILQKPRMWEDKFPKERTKWIKDCDQVIKAWLHTGEESYREDEVKEKRFRLSQWMADRVEDIKRRS</sequence>
<reference evidence="2" key="1">
    <citation type="journal article" date="2015" name="Genome Announc.">
        <title>Genome sequence of the AIDS-associated pathogen Penicillium marneffei (ATCC18224) and its near taxonomic relative Talaromyces stipitatus (ATCC10500).</title>
        <authorList>
            <person name="Nierman W.C."/>
            <person name="Fedorova-Abrams N.D."/>
            <person name="Andrianopoulos A."/>
        </authorList>
    </citation>
    <scope>NUCLEOTIDE SEQUENCE [LARGE SCALE GENOMIC DNA]</scope>
    <source>
        <strain evidence="2">ATCC 10500 / CBS 375.48 / QM 6759 / NRRL 1006</strain>
    </source>
</reference>
<dbReference type="EMBL" id="EQ962653">
    <property type="protein sequence ID" value="EED20911.1"/>
    <property type="molecule type" value="Genomic_DNA"/>
</dbReference>
<accession>B8LZX9</accession>
<dbReference type="InParanoid" id="B8LZX9"/>
<dbReference type="VEuPathDB" id="FungiDB:TSTA_081440"/>
<name>B8LZX9_TALSN</name>
<proteinExistence type="predicted"/>
<dbReference type="eggNOG" id="ENOG502SC56">
    <property type="taxonomic scope" value="Eukaryota"/>
</dbReference>
<protein>
    <submittedName>
        <fullName evidence="1">Uncharacterized protein</fullName>
    </submittedName>
</protein>
<dbReference type="PhylomeDB" id="B8LZX9"/>
<dbReference type="OrthoDB" id="4223515at2759"/>
<dbReference type="AlphaFoldDB" id="B8LZX9"/>
<dbReference type="GeneID" id="8104782"/>
<dbReference type="HOGENOM" id="CLU_1760009_0_0_1"/>
<organism evidence="1 2">
    <name type="scientific">Talaromyces stipitatus (strain ATCC 10500 / CBS 375.48 / QM 6759 / NRRL 1006)</name>
    <name type="common">Penicillium stipitatum</name>
    <dbReference type="NCBI Taxonomy" id="441959"/>
    <lineage>
        <taxon>Eukaryota</taxon>
        <taxon>Fungi</taxon>
        <taxon>Dikarya</taxon>
        <taxon>Ascomycota</taxon>
        <taxon>Pezizomycotina</taxon>
        <taxon>Eurotiomycetes</taxon>
        <taxon>Eurotiomycetidae</taxon>
        <taxon>Eurotiales</taxon>
        <taxon>Trichocomaceae</taxon>
        <taxon>Talaromyces</taxon>
        <taxon>Talaromyces sect. Talaromyces</taxon>
    </lineage>
</organism>
<dbReference type="Proteomes" id="UP000001745">
    <property type="component" value="Unassembled WGS sequence"/>
</dbReference>